<dbReference type="PIRSF" id="PIRSF037394">
    <property type="entry name" value="ABC_thiamine-permease_YkoE_prd"/>
    <property type="match status" value="1"/>
</dbReference>
<dbReference type="RefSeq" id="WP_196485097.1">
    <property type="nucleotide sequence ID" value="NZ_CP010341.1"/>
</dbReference>
<dbReference type="AlphaFoldDB" id="A0A068VV32"/>
<dbReference type="InterPro" id="IPR017195">
    <property type="entry name" value="ABC_thiamin-permease_prd"/>
</dbReference>
<feature type="transmembrane region" description="Helical" evidence="1">
    <location>
        <begin position="171"/>
        <end position="192"/>
    </location>
</feature>
<dbReference type="EMBL" id="LM676414">
    <property type="protein sequence ID" value="CEP26543.1"/>
    <property type="molecule type" value="Genomic_DNA"/>
</dbReference>
<accession>A0A068VV32</accession>
<feature type="transmembrane region" description="Helical" evidence="1">
    <location>
        <begin position="52"/>
        <end position="75"/>
    </location>
</feature>
<dbReference type="PATRIC" id="fig|66712.6.peg.1957"/>
<keyword evidence="1" id="KW-0472">Membrane</keyword>
<name>A0A068VV32_PROFF</name>
<keyword evidence="1" id="KW-0812">Transmembrane</keyword>
<feature type="transmembrane region" description="Helical" evidence="1">
    <location>
        <begin position="26"/>
        <end position="46"/>
    </location>
</feature>
<organism evidence="2">
    <name type="scientific">Propionibacterium freudenreichii subsp. freudenreichii</name>
    <dbReference type="NCBI Taxonomy" id="66712"/>
    <lineage>
        <taxon>Bacteria</taxon>
        <taxon>Bacillati</taxon>
        <taxon>Actinomycetota</taxon>
        <taxon>Actinomycetes</taxon>
        <taxon>Propionibacteriales</taxon>
        <taxon>Propionibacteriaceae</taxon>
        <taxon>Propionibacterium</taxon>
    </lineage>
</organism>
<keyword evidence="1" id="KW-1133">Transmembrane helix</keyword>
<dbReference type="KEGG" id="pfre:RM25_1924"/>
<reference evidence="2" key="1">
    <citation type="submission" date="2014-08" db="EMBL/GenBank/DDBJ databases">
        <authorList>
            <person name="Falentin Helene"/>
        </authorList>
    </citation>
    <scope>NUCLEOTIDE SEQUENCE</scope>
</reference>
<evidence type="ECO:0000256" key="1">
    <source>
        <dbReference type="SAM" id="Phobius"/>
    </source>
</evidence>
<dbReference type="Pfam" id="PF09819">
    <property type="entry name" value="ABC_cobalt"/>
    <property type="match status" value="1"/>
</dbReference>
<feature type="transmembrane region" description="Helical" evidence="1">
    <location>
        <begin position="138"/>
        <end position="159"/>
    </location>
</feature>
<evidence type="ECO:0000313" key="2">
    <source>
        <dbReference type="EMBL" id="CEP26543.1"/>
    </source>
</evidence>
<protein>
    <submittedName>
        <fullName evidence="2">ABC transporter</fullName>
    </submittedName>
</protein>
<proteinExistence type="predicted"/>
<gene>
    <name evidence="2" type="ORF">PFCIRM138_08120</name>
</gene>
<feature type="transmembrane region" description="Helical" evidence="1">
    <location>
        <begin position="87"/>
        <end position="109"/>
    </location>
</feature>
<sequence>MSPSKTTPATSDQTRPLEVGTRHWRVVDIVVAAVLGVACGLIFWIWNSIGYAWYSAMGALLPGLGGIAAGIWYLGGTLGAQVIRKPGAAIFVELVAAIVSALIGNAWGIETLTSGLFQGIGAEIIFLIFRYRAWSLPVTLLAGAFAGFGAWANELFIGSTPNIAKSFGYNAVYLVSNLVSGAVLAGLLAWLLTKALARTGVLSRFASGREA</sequence>